<evidence type="ECO:0000313" key="1">
    <source>
        <dbReference type="EMBL" id="KRZ13080.1"/>
    </source>
</evidence>
<gene>
    <name evidence="1" type="ORF">T11_11671</name>
</gene>
<sequence>MHAKTLYHSITLLDVHCTYSPVVAEDDPNEGHTDGMVHTTPVRQKYFVELESSPLPARQLSGGCGQLLRFLECDSAEQPAVVSFHWDLALPRPQALHHGAALGCLQQPPLFRCPQSDL</sequence>
<accession>A0A0V1HQM5</accession>
<proteinExistence type="predicted"/>
<reference evidence="1 2" key="1">
    <citation type="submission" date="2015-01" db="EMBL/GenBank/DDBJ databases">
        <title>Evolution of Trichinella species and genotypes.</title>
        <authorList>
            <person name="Korhonen P.K."/>
            <person name="Edoardo P."/>
            <person name="Giuseppe L.R."/>
            <person name="Gasser R.B."/>
        </authorList>
    </citation>
    <scope>NUCLEOTIDE SEQUENCE [LARGE SCALE GENOMIC DNA]</scope>
    <source>
        <strain evidence="1">ISS1029</strain>
    </source>
</reference>
<dbReference type="OrthoDB" id="5920515at2759"/>
<dbReference type="Proteomes" id="UP000055024">
    <property type="component" value="Unassembled WGS sequence"/>
</dbReference>
<dbReference type="EMBL" id="JYDP01000035">
    <property type="protein sequence ID" value="KRZ13080.1"/>
    <property type="molecule type" value="Genomic_DNA"/>
</dbReference>
<name>A0A0V1HQM5_9BILA</name>
<dbReference type="AlphaFoldDB" id="A0A0V1HQM5"/>
<comment type="caution">
    <text evidence="1">The sequence shown here is derived from an EMBL/GenBank/DDBJ whole genome shotgun (WGS) entry which is preliminary data.</text>
</comment>
<protein>
    <submittedName>
        <fullName evidence="1">Uncharacterized protein</fullName>
    </submittedName>
</protein>
<organism evidence="1 2">
    <name type="scientific">Trichinella zimbabwensis</name>
    <dbReference type="NCBI Taxonomy" id="268475"/>
    <lineage>
        <taxon>Eukaryota</taxon>
        <taxon>Metazoa</taxon>
        <taxon>Ecdysozoa</taxon>
        <taxon>Nematoda</taxon>
        <taxon>Enoplea</taxon>
        <taxon>Dorylaimia</taxon>
        <taxon>Trichinellida</taxon>
        <taxon>Trichinellidae</taxon>
        <taxon>Trichinella</taxon>
    </lineage>
</organism>
<keyword evidence="2" id="KW-1185">Reference proteome</keyword>
<evidence type="ECO:0000313" key="2">
    <source>
        <dbReference type="Proteomes" id="UP000055024"/>
    </source>
</evidence>